<evidence type="ECO:0000256" key="8">
    <source>
        <dbReference type="ARBA" id="ARBA00038894"/>
    </source>
</evidence>
<dbReference type="EC" id="3.1.2.20" evidence="8"/>
<dbReference type="GO" id="GO:0009062">
    <property type="term" value="P:fatty acid catabolic process"/>
    <property type="evidence" value="ECO:0007669"/>
    <property type="project" value="TreeGrafter"/>
</dbReference>
<feature type="region of interest" description="Disordered" evidence="9">
    <location>
        <begin position="45"/>
        <end position="70"/>
    </location>
</feature>
<dbReference type="GO" id="GO:0006637">
    <property type="term" value="P:acyl-CoA metabolic process"/>
    <property type="evidence" value="ECO:0007669"/>
    <property type="project" value="InterPro"/>
</dbReference>
<dbReference type="GO" id="GO:0005782">
    <property type="term" value="C:peroxisomal matrix"/>
    <property type="evidence" value="ECO:0007669"/>
    <property type="project" value="UniProtKB-SubCell"/>
</dbReference>
<evidence type="ECO:0000313" key="11">
    <source>
        <dbReference type="EMBL" id="KAG8044259.1"/>
    </source>
</evidence>
<protein>
    <recommendedName>
        <fullName evidence="8">acyl-CoA hydrolase</fullName>
        <ecNumber evidence="8">3.1.2.20</ecNumber>
    </recommendedName>
</protein>
<evidence type="ECO:0000256" key="9">
    <source>
        <dbReference type="SAM" id="MobiDB-lite"/>
    </source>
</evidence>
<dbReference type="InterPro" id="IPR003703">
    <property type="entry name" value="Acyl_CoA_thio"/>
</dbReference>
<dbReference type="InterPro" id="IPR000595">
    <property type="entry name" value="cNMP-bd_dom"/>
</dbReference>
<sequence length="456" mass="50458">MERKAFSSSALARDASRIIGAGELALPRGGGRLYAGRRLAGGIPANSDVLPTSSPYGVPRRRKPPPPMDREEVTEFLGQVPLLQCLPGSSLRRIADAVLVNRYEAGDYIAREGELVDGLYIILDGQAEVSAPANTEEENRPDYVLNKYDYFGYGTNSSVHQVNVVAVSKLTCFVLPNQYGHLAIGGAPTFRQVFGGQLIGQALAAASKTVDCLKAVHSLHTIFLIAGDNNLPIIYQVHRARDGTNFATRTVEAKQKGLVIFTLIASFQKVELGFEHQAAVMPDVPPPEQLLNMEEILERRLTDPRFPMQYRNSAAKKKFAPWPIEMRFCEDSTSQHKPSLNYWFRARGNLSDDPALHRCVVAYASDLLFSGVSLNPHREKGLKIYSLSLDHSIWFHKPVKADDWLLYVIESPSAHGGRGFVNGQMFNRQGELVMSLTQEALIRRAKTAGQTTRAKL</sequence>
<proteinExistence type="inferred from homology"/>
<evidence type="ECO:0000313" key="12">
    <source>
        <dbReference type="Proteomes" id="UP000729402"/>
    </source>
</evidence>
<dbReference type="OrthoDB" id="68328at2759"/>
<comment type="subunit">
    <text evidence="4">Homotetramer.</text>
</comment>
<evidence type="ECO:0000256" key="5">
    <source>
        <dbReference type="ARBA" id="ARBA00022801"/>
    </source>
</evidence>
<dbReference type="Pfam" id="PF20789">
    <property type="entry name" value="4HBT_3C"/>
    <property type="match status" value="1"/>
</dbReference>
<dbReference type="AlphaFoldDB" id="A0A8J5RT22"/>
<gene>
    <name evidence="11" type="ORF">GUJ93_ZPchr0137g29185</name>
</gene>
<accession>A0A8J5RT22</accession>
<comment type="caution">
    <text evidence="11">The sequence shown here is derived from an EMBL/GenBank/DDBJ whole genome shotgun (WGS) entry which is preliminary data.</text>
</comment>
<dbReference type="FunFam" id="2.40.160.210:FF:000003">
    <property type="entry name" value="Acyl-CoA thioesterase II"/>
    <property type="match status" value="1"/>
</dbReference>
<dbReference type="PANTHER" id="PTHR11066:SF34">
    <property type="entry name" value="ACYL-COENZYME A THIOESTERASE 8"/>
    <property type="match status" value="1"/>
</dbReference>
<evidence type="ECO:0000256" key="1">
    <source>
        <dbReference type="ARBA" id="ARBA00004253"/>
    </source>
</evidence>
<dbReference type="SMART" id="SM00100">
    <property type="entry name" value="cNMP"/>
    <property type="match status" value="1"/>
</dbReference>
<reference evidence="11" key="2">
    <citation type="submission" date="2021-02" db="EMBL/GenBank/DDBJ databases">
        <authorList>
            <person name="Kimball J.A."/>
            <person name="Haas M.W."/>
            <person name="Macchietto M."/>
            <person name="Kono T."/>
            <person name="Duquette J."/>
            <person name="Shao M."/>
        </authorList>
    </citation>
    <scope>NUCLEOTIDE SEQUENCE</scope>
    <source>
        <tissue evidence="11">Fresh leaf tissue</tissue>
    </source>
</reference>
<dbReference type="CDD" id="cd03444">
    <property type="entry name" value="Thioesterase_II_repeat1"/>
    <property type="match status" value="1"/>
</dbReference>
<name>A0A8J5RT22_ZIZPA</name>
<evidence type="ECO:0000256" key="4">
    <source>
        <dbReference type="ARBA" id="ARBA00011881"/>
    </source>
</evidence>
<comment type="similarity">
    <text evidence="3">Belongs to the C/M/P thioester hydrolase family.</text>
</comment>
<dbReference type="Pfam" id="PF13622">
    <property type="entry name" value="4HBT_3"/>
    <property type="match status" value="1"/>
</dbReference>
<evidence type="ECO:0000256" key="2">
    <source>
        <dbReference type="ARBA" id="ARBA00004872"/>
    </source>
</evidence>
<dbReference type="FunFam" id="2.60.120.10:FF:000109">
    <property type="entry name" value="Acyl-CoA thioesterase II"/>
    <property type="match status" value="1"/>
</dbReference>
<comment type="catalytic activity">
    <reaction evidence="7">
        <text>a fatty acyl-CoA + H2O = a fatty acid + CoA + H(+)</text>
        <dbReference type="Rhea" id="RHEA:16781"/>
        <dbReference type="ChEBI" id="CHEBI:15377"/>
        <dbReference type="ChEBI" id="CHEBI:15378"/>
        <dbReference type="ChEBI" id="CHEBI:28868"/>
        <dbReference type="ChEBI" id="CHEBI:57287"/>
        <dbReference type="ChEBI" id="CHEBI:77636"/>
        <dbReference type="EC" id="3.1.2.20"/>
    </reaction>
</comment>
<dbReference type="EMBL" id="JAAALK010000830">
    <property type="protein sequence ID" value="KAG8044259.1"/>
    <property type="molecule type" value="Genomic_DNA"/>
</dbReference>
<dbReference type="CDD" id="cd03445">
    <property type="entry name" value="Thioesterase_II_repeat2"/>
    <property type="match status" value="1"/>
</dbReference>
<organism evidence="11 12">
    <name type="scientific">Zizania palustris</name>
    <name type="common">Northern wild rice</name>
    <dbReference type="NCBI Taxonomy" id="103762"/>
    <lineage>
        <taxon>Eukaryota</taxon>
        <taxon>Viridiplantae</taxon>
        <taxon>Streptophyta</taxon>
        <taxon>Embryophyta</taxon>
        <taxon>Tracheophyta</taxon>
        <taxon>Spermatophyta</taxon>
        <taxon>Magnoliopsida</taxon>
        <taxon>Liliopsida</taxon>
        <taxon>Poales</taxon>
        <taxon>Poaceae</taxon>
        <taxon>BOP clade</taxon>
        <taxon>Oryzoideae</taxon>
        <taxon>Oryzeae</taxon>
        <taxon>Zizaniinae</taxon>
        <taxon>Zizania</taxon>
    </lineage>
</organism>
<evidence type="ECO:0000256" key="7">
    <source>
        <dbReference type="ARBA" id="ARBA00035880"/>
    </source>
</evidence>
<dbReference type="CDD" id="cd00038">
    <property type="entry name" value="CAP_ED"/>
    <property type="match status" value="1"/>
</dbReference>
<dbReference type="PANTHER" id="PTHR11066">
    <property type="entry name" value="ACYL-COA THIOESTERASE"/>
    <property type="match status" value="1"/>
</dbReference>
<comment type="subcellular location">
    <subcellularLocation>
        <location evidence="1">Peroxisome matrix</location>
    </subcellularLocation>
</comment>
<dbReference type="Proteomes" id="UP000729402">
    <property type="component" value="Unassembled WGS sequence"/>
</dbReference>
<evidence type="ECO:0000256" key="3">
    <source>
        <dbReference type="ARBA" id="ARBA00006538"/>
    </source>
</evidence>
<dbReference type="Pfam" id="PF00027">
    <property type="entry name" value="cNMP_binding"/>
    <property type="match status" value="1"/>
</dbReference>
<dbReference type="InterPro" id="IPR049450">
    <property type="entry name" value="ACOT8-like_C"/>
</dbReference>
<keyword evidence="6" id="KW-0443">Lipid metabolism</keyword>
<reference evidence="11" key="1">
    <citation type="journal article" date="2021" name="bioRxiv">
        <title>Whole Genome Assembly and Annotation of Northern Wild Rice, Zizania palustris L., Supports a Whole Genome Duplication in the Zizania Genus.</title>
        <authorList>
            <person name="Haas M."/>
            <person name="Kono T."/>
            <person name="Macchietto M."/>
            <person name="Millas R."/>
            <person name="McGilp L."/>
            <person name="Shao M."/>
            <person name="Duquette J."/>
            <person name="Hirsch C.N."/>
            <person name="Kimball J."/>
        </authorList>
    </citation>
    <scope>NUCLEOTIDE SEQUENCE</scope>
    <source>
        <tissue evidence="11">Fresh leaf tissue</tissue>
    </source>
</reference>
<dbReference type="PROSITE" id="PS50042">
    <property type="entry name" value="CNMP_BINDING_3"/>
    <property type="match status" value="1"/>
</dbReference>
<comment type="pathway">
    <text evidence="2">Lipid metabolism; fatty acid metabolism.</text>
</comment>
<dbReference type="InterPro" id="IPR049449">
    <property type="entry name" value="TesB_ACOT8-like_N"/>
</dbReference>
<dbReference type="GO" id="GO:0047617">
    <property type="term" value="F:fatty acyl-CoA hydrolase activity"/>
    <property type="evidence" value="ECO:0007669"/>
    <property type="project" value="UniProtKB-EC"/>
</dbReference>
<feature type="domain" description="Cyclic nucleotide-binding" evidence="10">
    <location>
        <begin position="82"/>
        <end position="152"/>
    </location>
</feature>
<evidence type="ECO:0000259" key="10">
    <source>
        <dbReference type="PROSITE" id="PS50042"/>
    </source>
</evidence>
<evidence type="ECO:0000256" key="6">
    <source>
        <dbReference type="ARBA" id="ARBA00023098"/>
    </source>
</evidence>
<keyword evidence="5" id="KW-0378">Hydrolase</keyword>
<keyword evidence="12" id="KW-1185">Reference proteome</keyword>